<dbReference type="InterPro" id="IPR002350">
    <property type="entry name" value="Kazal_dom"/>
</dbReference>
<dbReference type="PANTHER" id="PTHR10913:SF80">
    <property type="entry name" value="TOMOREGULIN-2"/>
    <property type="match status" value="1"/>
</dbReference>
<dbReference type="Proteomes" id="UP000694551">
    <property type="component" value="Unplaced"/>
</dbReference>
<name>A0A8D0F4L5_STROC</name>
<dbReference type="PROSITE" id="PS51465">
    <property type="entry name" value="KAZAL_2"/>
    <property type="match status" value="1"/>
</dbReference>
<proteinExistence type="predicted"/>
<dbReference type="CDD" id="cd00104">
    <property type="entry name" value="KAZAL_FS"/>
    <property type="match status" value="1"/>
</dbReference>
<keyword evidence="4" id="KW-1185">Reference proteome</keyword>
<accession>A0A8D0F4L5</accession>
<dbReference type="GO" id="GO:0030154">
    <property type="term" value="P:cell differentiation"/>
    <property type="evidence" value="ECO:0007669"/>
    <property type="project" value="TreeGrafter"/>
</dbReference>
<dbReference type="Pfam" id="PF07648">
    <property type="entry name" value="Kazal_2"/>
    <property type="match status" value="1"/>
</dbReference>
<sequence>IKMNKRGQSCLSCNNDYVPVCGSNGDTYQNECYLKQAACKQQSEILLVSEGSCATGTYNALQAACGPCHAPE</sequence>
<evidence type="ECO:0000256" key="1">
    <source>
        <dbReference type="ARBA" id="ARBA00023157"/>
    </source>
</evidence>
<keyword evidence="1" id="KW-1015">Disulfide bond</keyword>
<dbReference type="InterPro" id="IPR036058">
    <property type="entry name" value="Kazal_dom_sf"/>
</dbReference>
<evidence type="ECO:0000259" key="2">
    <source>
        <dbReference type="PROSITE" id="PS51465"/>
    </source>
</evidence>
<dbReference type="Ensembl" id="ENSSOCT00000009942.1">
    <property type="protein sequence ID" value="ENSSOCP00000009695.1"/>
    <property type="gene ID" value="ENSSOCG00000007390.1"/>
</dbReference>
<reference evidence="3" key="1">
    <citation type="submission" date="2025-08" db="UniProtKB">
        <authorList>
            <consortium name="Ensembl"/>
        </authorList>
    </citation>
    <scope>IDENTIFICATION</scope>
</reference>
<dbReference type="SUPFAM" id="SSF100895">
    <property type="entry name" value="Kazal-type serine protease inhibitors"/>
    <property type="match status" value="1"/>
</dbReference>
<feature type="domain" description="Kazal-like" evidence="2">
    <location>
        <begin position="4"/>
        <end position="55"/>
    </location>
</feature>
<dbReference type="SMART" id="SM00280">
    <property type="entry name" value="KAZAL"/>
    <property type="match status" value="1"/>
</dbReference>
<dbReference type="GO" id="GO:0005576">
    <property type="term" value="C:extracellular region"/>
    <property type="evidence" value="ECO:0007669"/>
    <property type="project" value="TreeGrafter"/>
</dbReference>
<dbReference type="Gene3D" id="3.30.60.30">
    <property type="match status" value="1"/>
</dbReference>
<reference evidence="3" key="2">
    <citation type="submission" date="2025-09" db="UniProtKB">
        <authorList>
            <consortium name="Ensembl"/>
        </authorList>
    </citation>
    <scope>IDENTIFICATION</scope>
</reference>
<evidence type="ECO:0000313" key="3">
    <source>
        <dbReference type="Ensembl" id="ENSSOCP00000009695.1"/>
    </source>
</evidence>
<dbReference type="AlphaFoldDB" id="A0A8D0F4L5"/>
<evidence type="ECO:0000313" key="4">
    <source>
        <dbReference type="Proteomes" id="UP000694551"/>
    </source>
</evidence>
<organism evidence="3 4">
    <name type="scientific">Strix occidentalis caurina</name>
    <name type="common">northern spotted owl</name>
    <dbReference type="NCBI Taxonomy" id="311401"/>
    <lineage>
        <taxon>Eukaryota</taxon>
        <taxon>Metazoa</taxon>
        <taxon>Chordata</taxon>
        <taxon>Craniata</taxon>
        <taxon>Vertebrata</taxon>
        <taxon>Euteleostomi</taxon>
        <taxon>Archelosauria</taxon>
        <taxon>Archosauria</taxon>
        <taxon>Dinosauria</taxon>
        <taxon>Saurischia</taxon>
        <taxon>Theropoda</taxon>
        <taxon>Coelurosauria</taxon>
        <taxon>Aves</taxon>
        <taxon>Neognathae</taxon>
        <taxon>Neoaves</taxon>
        <taxon>Telluraves</taxon>
        <taxon>Strigiformes</taxon>
        <taxon>Strigidae</taxon>
        <taxon>Strix</taxon>
    </lineage>
</organism>
<dbReference type="InterPro" id="IPR050653">
    <property type="entry name" value="Prot_Inhib_GrowthFact_Antg"/>
</dbReference>
<protein>
    <recommendedName>
        <fullName evidence="2">Kazal-like domain-containing protein</fullName>
    </recommendedName>
</protein>
<dbReference type="PANTHER" id="PTHR10913">
    <property type="entry name" value="FOLLISTATIN-RELATED"/>
    <property type="match status" value="1"/>
</dbReference>